<proteinExistence type="predicted"/>
<feature type="non-terminal residue" evidence="3">
    <location>
        <position position="1"/>
    </location>
</feature>
<dbReference type="AlphaFoldDB" id="A0A2H0WTX0"/>
<dbReference type="EMBL" id="PEZG01000006">
    <property type="protein sequence ID" value="PIS16096.1"/>
    <property type="molecule type" value="Genomic_DNA"/>
</dbReference>
<name>A0A2H0WTX0_9BACT</name>
<feature type="coiled-coil region" evidence="1">
    <location>
        <begin position="84"/>
        <end position="125"/>
    </location>
</feature>
<evidence type="ECO:0000259" key="2">
    <source>
        <dbReference type="PROSITE" id="PS51688"/>
    </source>
</evidence>
<feature type="domain" description="Peptidase S74" evidence="2">
    <location>
        <begin position="6"/>
        <end position="105"/>
    </location>
</feature>
<dbReference type="Pfam" id="PF13884">
    <property type="entry name" value="Peptidase_S74"/>
    <property type="match status" value="1"/>
</dbReference>
<dbReference type="Proteomes" id="UP000231198">
    <property type="component" value="Unassembled WGS sequence"/>
</dbReference>
<comment type="caution">
    <text evidence="3">The sequence shown here is derived from an EMBL/GenBank/DDBJ whole genome shotgun (WGS) entry which is preliminary data.</text>
</comment>
<keyword evidence="1" id="KW-0175">Coiled coil</keyword>
<dbReference type="PROSITE" id="PS51688">
    <property type="entry name" value="ICA"/>
    <property type="match status" value="1"/>
</dbReference>
<sequence>LYASGSSLRFKENISNLQIDTEKIYQLRPVSFDFKPEYESYGQDISGGRQMGLIAEEVYKVIPELAIREKDGNLVSNVDYEKLGVLLLKEVQKHEQTIDQLKKENAELRETVGNLEERIEKLESISN</sequence>
<evidence type="ECO:0000313" key="4">
    <source>
        <dbReference type="Proteomes" id="UP000231198"/>
    </source>
</evidence>
<gene>
    <name evidence="3" type="ORF">COT62_00200</name>
</gene>
<evidence type="ECO:0000256" key="1">
    <source>
        <dbReference type="SAM" id="Coils"/>
    </source>
</evidence>
<evidence type="ECO:0000313" key="3">
    <source>
        <dbReference type="EMBL" id="PIS16096.1"/>
    </source>
</evidence>
<reference evidence="4" key="1">
    <citation type="submission" date="2017-09" db="EMBL/GenBank/DDBJ databases">
        <title>Depth-based differentiation of microbial function through sediment-hosted aquifers and enrichment of novel symbionts in the deep terrestrial subsurface.</title>
        <authorList>
            <person name="Probst A.J."/>
            <person name="Ladd B."/>
            <person name="Jarett J.K."/>
            <person name="Geller-Mcgrath D.E."/>
            <person name="Sieber C.M.K."/>
            <person name="Emerson J.B."/>
            <person name="Anantharaman K."/>
            <person name="Thomas B.C."/>
            <person name="Malmstrom R."/>
            <person name="Stieglmeier M."/>
            <person name="Klingl A."/>
            <person name="Woyke T."/>
            <person name="Ryan C.M."/>
            <person name="Banfield J.F."/>
        </authorList>
    </citation>
    <scope>NUCLEOTIDE SEQUENCE [LARGE SCALE GENOMIC DNA]</scope>
</reference>
<organism evidence="3 4">
    <name type="scientific">Candidatus Roizmanbacteria bacterium CG09_land_8_20_14_0_10_41_9</name>
    <dbReference type="NCBI Taxonomy" id="1974850"/>
    <lineage>
        <taxon>Bacteria</taxon>
        <taxon>Candidatus Roizmaniibacteriota</taxon>
    </lineage>
</organism>
<dbReference type="InterPro" id="IPR030392">
    <property type="entry name" value="S74_ICA"/>
</dbReference>
<accession>A0A2H0WTX0</accession>
<protein>
    <recommendedName>
        <fullName evidence="2">Peptidase S74 domain-containing protein</fullName>
    </recommendedName>
</protein>